<keyword evidence="1 2" id="KW-0238">DNA-binding</keyword>
<dbReference type="Gene3D" id="1.10.357.10">
    <property type="entry name" value="Tetracycline Repressor, domain 2"/>
    <property type="match status" value="1"/>
</dbReference>
<evidence type="ECO:0000313" key="4">
    <source>
        <dbReference type="EMBL" id="TRY13201.1"/>
    </source>
</evidence>
<dbReference type="PROSITE" id="PS01081">
    <property type="entry name" value="HTH_TETR_1"/>
    <property type="match status" value="1"/>
</dbReference>
<feature type="DNA-binding region" description="H-T-H motif" evidence="2">
    <location>
        <begin position="24"/>
        <end position="43"/>
    </location>
</feature>
<dbReference type="InterPro" id="IPR050624">
    <property type="entry name" value="HTH-type_Tx_Regulator"/>
</dbReference>
<keyword evidence="5" id="KW-1185">Reference proteome</keyword>
<dbReference type="PANTHER" id="PTHR43479:SF11">
    <property type="entry name" value="ACREF_ENVCD OPERON REPRESSOR-RELATED"/>
    <property type="match status" value="1"/>
</dbReference>
<dbReference type="InterPro" id="IPR009057">
    <property type="entry name" value="Homeodomain-like_sf"/>
</dbReference>
<dbReference type="SUPFAM" id="SSF46689">
    <property type="entry name" value="Homeodomain-like"/>
    <property type="match status" value="1"/>
</dbReference>
<dbReference type="InterPro" id="IPR023772">
    <property type="entry name" value="DNA-bd_HTH_TetR-type_CS"/>
</dbReference>
<dbReference type="AlphaFoldDB" id="A0A553JL75"/>
<dbReference type="RefSeq" id="WP_144041231.1">
    <property type="nucleotide sequence ID" value="NZ_BMPL01000018.1"/>
</dbReference>
<organism evidence="4 5">
    <name type="scientific">Shewanella hanedai</name>
    <name type="common">Alteromonas hanedai</name>
    <dbReference type="NCBI Taxonomy" id="25"/>
    <lineage>
        <taxon>Bacteria</taxon>
        <taxon>Pseudomonadati</taxon>
        <taxon>Pseudomonadota</taxon>
        <taxon>Gammaproteobacteria</taxon>
        <taxon>Alteromonadales</taxon>
        <taxon>Shewanellaceae</taxon>
        <taxon>Shewanella</taxon>
    </lineage>
</organism>
<reference evidence="5" key="1">
    <citation type="submission" date="2019-07" db="EMBL/GenBank/DDBJ databases">
        <title>Shewanella sp. YLB-08 draft genomic sequence.</title>
        <authorList>
            <person name="Yu L."/>
        </authorList>
    </citation>
    <scope>NUCLEOTIDE SEQUENCE [LARGE SCALE GENOMIC DNA]</scope>
    <source>
        <strain evidence="5">JCM 20706</strain>
    </source>
</reference>
<dbReference type="Pfam" id="PF00440">
    <property type="entry name" value="TetR_N"/>
    <property type="match status" value="1"/>
</dbReference>
<proteinExistence type="predicted"/>
<sequence>MDKKKQIIESAIELFATTGYEKTSIAAICEHSQVSKGLVFHHFKNKEGLLREVFMRMAEIINEVGDNIVDVNKELDPKEKLVNLLEQIFLSMASPEQRLYYQFDFQVLCQPSARAILKDLFDERYQLMMVTFQDILCDIPAAMPFVDSQMLIAEIDGIALNYLFADDDYPLTELKDRFIQKQLLLLGL</sequence>
<protein>
    <submittedName>
        <fullName evidence="4">TetR/AcrR family transcriptional regulator</fullName>
    </submittedName>
</protein>
<gene>
    <name evidence="4" type="ORF">FN961_16240</name>
</gene>
<dbReference type="PANTHER" id="PTHR43479">
    <property type="entry name" value="ACREF/ENVCD OPERON REPRESSOR-RELATED"/>
    <property type="match status" value="1"/>
</dbReference>
<accession>A0A553JL75</accession>
<evidence type="ECO:0000256" key="1">
    <source>
        <dbReference type="ARBA" id="ARBA00023125"/>
    </source>
</evidence>
<dbReference type="GO" id="GO:0003677">
    <property type="term" value="F:DNA binding"/>
    <property type="evidence" value="ECO:0007669"/>
    <property type="project" value="UniProtKB-UniRule"/>
</dbReference>
<dbReference type="OrthoDB" id="5816932at2"/>
<feature type="domain" description="HTH tetR-type" evidence="3">
    <location>
        <begin position="1"/>
        <end position="61"/>
    </location>
</feature>
<evidence type="ECO:0000256" key="2">
    <source>
        <dbReference type="PROSITE-ProRule" id="PRU00335"/>
    </source>
</evidence>
<dbReference type="Proteomes" id="UP000318126">
    <property type="component" value="Unassembled WGS sequence"/>
</dbReference>
<evidence type="ECO:0000259" key="3">
    <source>
        <dbReference type="PROSITE" id="PS50977"/>
    </source>
</evidence>
<dbReference type="PROSITE" id="PS50977">
    <property type="entry name" value="HTH_TETR_2"/>
    <property type="match status" value="1"/>
</dbReference>
<name>A0A553JL75_SHEHA</name>
<comment type="caution">
    <text evidence="4">The sequence shown here is derived from an EMBL/GenBank/DDBJ whole genome shotgun (WGS) entry which is preliminary data.</text>
</comment>
<dbReference type="EMBL" id="VKGK01000021">
    <property type="protein sequence ID" value="TRY13201.1"/>
    <property type="molecule type" value="Genomic_DNA"/>
</dbReference>
<dbReference type="InterPro" id="IPR001647">
    <property type="entry name" value="HTH_TetR"/>
</dbReference>
<dbReference type="PRINTS" id="PR00455">
    <property type="entry name" value="HTHTETR"/>
</dbReference>
<evidence type="ECO:0000313" key="5">
    <source>
        <dbReference type="Proteomes" id="UP000318126"/>
    </source>
</evidence>